<evidence type="ECO:0008006" key="3">
    <source>
        <dbReference type="Google" id="ProtNLM"/>
    </source>
</evidence>
<dbReference type="RefSeq" id="WP_060910382.1">
    <property type="nucleotide sequence ID" value="NZ_JAFCKD010000160.1"/>
</dbReference>
<sequence>MTAAKKKAQMSVYLEPDVMKALSSYAARREQSLSLIAEAAIASFLSPDADERREAAIAKRLDQIDRRIARLERDVGISVETIALFIRFWLTTTPPLPEPAAKAARAQAGARYDNFVAALGRRLNQGPKLRQEILEDMPNSPPESRCGCQSVLNVKNSMETR</sequence>
<gene>
    <name evidence="1" type="ORF">NK6_5383</name>
</gene>
<protein>
    <recommendedName>
        <fullName evidence="3">CopG family transcriptional regulator</fullName>
    </recommendedName>
</protein>
<proteinExistence type="predicted"/>
<reference evidence="1 2" key="1">
    <citation type="submission" date="2014-11" db="EMBL/GenBank/DDBJ databases">
        <title>Symbiosis island explosion on the genome of extra-slow-growing strains of soybean bradyrhizobia with massive insertion sequences.</title>
        <authorList>
            <person name="Iida T."/>
            <person name="Minamisawa K."/>
        </authorList>
    </citation>
    <scope>NUCLEOTIDE SEQUENCE [LARGE SCALE GENOMIC DNA]</scope>
    <source>
        <strain evidence="1 2">NK6</strain>
    </source>
</reference>
<name>A0A0E4BRR8_9BRAD</name>
<accession>A0A0E4BRR8</accession>
<dbReference type="AlphaFoldDB" id="A0A0E4BRR8"/>
<evidence type="ECO:0000313" key="2">
    <source>
        <dbReference type="Proteomes" id="UP000063308"/>
    </source>
</evidence>
<organism evidence="1 2">
    <name type="scientific">Bradyrhizobium diazoefficiens</name>
    <dbReference type="NCBI Taxonomy" id="1355477"/>
    <lineage>
        <taxon>Bacteria</taxon>
        <taxon>Pseudomonadati</taxon>
        <taxon>Pseudomonadota</taxon>
        <taxon>Alphaproteobacteria</taxon>
        <taxon>Hyphomicrobiales</taxon>
        <taxon>Nitrobacteraceae</taxon>
        <taxon>Bradyrhizobium</taxon>
    </lineage>
</organism>
<dbReference type="EMBL" id="AP014685">
    <property type="protein sequence ID" value="BAR58542.1"/>
    <property type="molecule type" value="Genomic_DNA"/>
</dbReference>
<evidence type="ECO:0000313" key="1">
    <source>
        <dbReference type="EMBL" id="BAR58542.1"/>
    </source>
</evidence>
<dbReference type="Proteomes" id="UP000063308">
    <property type="component" value="Chromosome"/>
</dbReference>